<name>A0ACB8A5C4_9AGAM</name>
<reference evidence="1" key="1">
    <citation type="journal article" date="2021" name="New Phytol.">
        <title>Evolutionary innovations through gain and loss of genes in the ectomycorrhizal Boletales.</title>
        <authorList>
            <person name="Wu G."/>
            <person name="Miyauchi S."/>
            <person name="Morin E."/>
            <person name="Kuo A."/>
            <person name="Drula E."/>
            <person name="Varga T."/>
            <person name="Kohler A."/>
            <person name="Feng B."/>
            <person name="Cao Y."/>
            <person name="Lipzen A."/>
            <person name="Daum C."/>
            <person name="Hundley H."/>
            <person name="Pangilinan J."/>
            <person name="Johnson J."/>
            <person name="Barry K."/>
            <person name="LaButti K."/>
            <person name="Ng V."/>
            <person name="Ahrendt S."/>
            <person name="Min B."/>
            <person name="Choi I.G."/>
            <person name="Park H."/>
            <person name="Plett J.M."/>
            <person name="Magnuson J."/>
            <person name="Spatafora J.W."/>
            <person name="Nagy L.G."/>
            <person name="Henrissat B."/>
            <person name="Grigoriev I.V."/>
            <person name="Yang Z.L."/>
            <person name="Xu J."/>
            <person name="Martin F.M."/>
        </authorList>
    </citation>
    <scope>NUCLEOTIDE SEQUENCE</scope>
    <source>
        <strain evidence="1">ATCC 28755</strain>
    </source>
</reference>
<keyword evidence="1" id="KW-0378">Hydrolase</keyword>
<gene>
    <name evidence="1" type="ORF">BJ138DRAFT_379893</name>
</gene>
<sequence length="486" mass="54285">MYPQYQPHHQYTNDDSIEHRYLDRTTNVWDEDNGQRLERKHQPLTAAPPVVRYDDFPPYSGLKEDDAQTDTRNWAPEPSNFASSKPQPLDTDEEFVVVRHPENRPSGMIPRESVSESVSISPLHDDKHQSQSDSPTYPVPANFKATNRFTLERNGRPKPNRNISVDMTAETTIEDIPRQQSILSHIQPSAAVSSSQHAMQVDATNGSDTENVIPGGFNPALNRQSSMFSQKTANVRNILVFGETGTGKSSLINMCAGRELAEISSSAIGCTFSSRNYAANIDGQEVKLWDTAGLNEGEHGTIPAQQAAENLYALIRSLSPNGLHLLVYCIRGSRYRDILRLNYDLFYGALCQKEVPIVAVVTGLENEDPMESWWDVNRADLKKHGLKFHDHACVTTTKGKRLKSGGFLFEEEYAMSEIAVKRLIKANCNGKPKSFEGSGWMEGFRELWGTYQTNGRNESVSPNLASALCGILAHLFGRAIDWLARQ</sequence>
<proteinExistence type="predicted"/>
<comment type="caution">
    <text evidence="1">The sequence shown here is derived from an EMBL/GenBank/DDBJ whole genome shotgun (WGS) entry which is preliminary data.</text>
</comment>
<dbReference type="EMBL" id="MU267835">
    <property type="protein sequence ID" value="KAH7908245.1"/>
    <property type="molecule type" value="Genomic_DNA"/>
</dbReference>
<evidence type="ECO:0000313" key="1">
    <source>
        <dbReference type="EMBL" id="KAH7908245.1"/>
    </source>
</evidence>
<dbReference type="Proteomes" id="UP000790377">
    <property type="component" value="Unassembled WGS sequence"/>
</dbReference>
<protein>
    <submittedName>
        <fullName evidence="1">P-loop containing nucleoside triphosphate hydrolase protein</fullName>
    </submittedName>
</protein>
<keyword evidence="2" id="KW-1185">Reference proteome</keyword>
<accession>A0ACB8A5C4</accession>
<organism evidence="1 2">
    <name type="scientific">Hygrophoropsis aurantiaca</name>
    <dbReference type="NCBI Taxonomy" id="72124"/>
    <lineage>
        <taxon>Eukaryota</taxon>
        <taxon>Fungi</taxon>
        <taxon>Dikarya</taxon>
        <taxon>Basidiomycota</taxon>
        <taxon>Agaricomycotina</taxon>
        <taxon>Agaricomycetes</taxon>
        <taxon>Agaricomycetidae</taxon>
        <taxon>Boletales</taxon>
        <taxon>Coniophorineae</taxon>
        <taxon>Hygrophoropsidaceae</taxon>
        <taxon>Hygrophoropsis</taxon>
    </lineage>
</organism>
<evidence type="ECO:0000313" key="2">
    <source>
        <dbReference type="Proteomes" id="UP000790377"/>
    </source>
</evidence>